<evidence type="ECO:0000313" key="1">
    <source>
        <dbReference type="EMBL" id="MCG2617845.1"/>
    </source>
</evidence>
<reference evidence="1" key="1">
    <citation type="submission" date="2022-01" db="EMBL/GenBank/DDBJ databases">
        <authorList>
            <person name="Jo J.-H."/>
            <person name="Im W.-T."/>
        </authorList>
    </citation>
    <scope>NUCLEOTIDE SEQUENCE</scope>
    <source>
        <strain evidence="1">NA20</strain>
    </source>
</reference>
<dbReference type="Gene3D" id="2.180.10.10">
    <property type="entry name" value="RHS repeat-associated core"/>
    <property type="match status" value="1"/>
</dbReference>
<sequence>MYGFNGKKNDNEVKGEGNQVAFENRIYDPWIARWMSLDPLQKKYPNESHYAFVSGNLILHKDADGSDKIVTITIKRNNQPDLPIRRTTKGVIEYSSKMREDGMYFREEHISENIILDLRNLHEKIKPGDVLGVISIETDNTVNRYMSGLDYALRNFKTGNSGSVAYGFRLYGDGTDMEWQDDLPTAAHGTESVDISRILAITGFTSGNPGLPDVFEGVLGKIGGVKVENLGVLAQFAGELGKQLENLADGFERMVAIEDQLKKIQSAKDVKPPAVNYTTGGKKIDDPKGMEHNVHIVSPGNERPDTNIYTSKPKK</sequence>
<comment type="caution">
    <text evidence="1">The sequence shown here is derived from an EMBL/GenBank/DDBJ whole genome shotgun (WGS) entry which is preliminary data.</text>
</comment>
<protein>
    <submittedName>
        <fullName evidence="1">Uncharacterized protein</fullName>
    </submittedName>
</protein>
<name>A0ABS9KZS6_9BACT</name>
<keyword evidence="2" id="KW-1185">Reference proteome</keyword>
<dbReference type="InterPro" id="IPR022385">
    <property type="entry name" value="Rhs_assc_core"/>
</dbReference>
<accession>A0ABS9KZS6</accession>
<evidence type="ECO:0000313" key="2">
    <source>
        <dbReference type="Proteomes" id="UP001165367"/>
    </source>
</evidence>
<dbReference type="EMBL" id="JAKLTR010000026">
    <property type="protein sequence ID" value="MCG2617845.1"/>
    <property type="molecule type" value="Genomic_DNA"/>
</dbReference>
<dbReference type="Proteomes" id="UP001165367">
    <property type="component" value="Unassembled WGS sequence"/>
</dbReference>
<organism evidence="1 2">
    <name type="scientific">Terrimonas ginsenosidimutans</name>
    <dbReference type="NCBI Taxonomy" id="2908004"/>
    <lineage>
        <taxon>Bacteria</taxon>
        <taxon>Pseudomonadati</taxon>
        <taxon>Bacteroidota</taxon>
        <taxon>Chitinophagia</taxon>
        <taxon>Chitinophagales</taxon>
        <taxon>Chitinophagaceae</taxon>
        <taxon>Terrimonas</taxon>
    </lineage>
</organism>
<dbReference type="NCBIfam" id="TIGR03696">
    <property type="entry name" value="Rhs_assc_core"/>
    <property type="match status" value="1"/>
</dbReference>
<proteinExistence type="predicted"/>
<dbReference type="RefSeq" id="WP_237876717.1">
    <property type="nucleotide sequence ID" value="NZ_JAKLTR010000026.1"/>
</dbReference>
<gene>
    <name evidence="1" type="ORF">LZZ85_26325</name>
</gene>